<accession>A0AAU9JVQ6</accession>
<protein>
    <submittedName>
        <fullName evidence="1">Uncharacterized protein</fullName>
    </submittedName>
</protein>
<comment type="caution">
    <text evidence="1">The sequence shown here is derived from an EMBL/GenBank/DDBJ whole genome shotgun (WGS) entry which is preliminary data.</text>
</comment>
<gene>
    <name evidence="1" type="ORF">BSTOLATCC_MIC51054</name>
</gene>
<evidence type="ECO:0000313" key="2">
    <source>
        <dbReference type="Proteomes" id="UP001162131"/>
    </source>
</evidence>
<proteinExistence type="predicted"/>
<dbReference type="AlphaFoldDB" id="A0AAU9JVQ6"/>
<evidence type="ECO:0000313" key="1">
    <source>
        <dbReference type="EMBL" id="CAG9330466.1"/>
    </source>
</evidence>
<keyword evidence="2" id="KW-1185">Reference proteome</keyword>
<name>A0AAU9JVQ6_9CILI</name>
<reference evidence="1" key="1">
    <citation type="submission" date="2021-09" db="EMBL/GenBank/DDBJ databases">
        <authorList>
            <consortium name="AG Swart"/>
            <person name="Singh M."/>
            <person name="Singh A."/>
            <person name="Seah K."/>
            <person name="Emmerich C."/>
        </authorList>
    </citation>
    <scope>NUCLEOTIDE SEQUENCE</scope>
    <source>
        <strain evidence="1">ATCC30299</strain>
    </source>
</reference>
<organism evidence="1 2">
    <name type="scientific">Blepharisma stoltei</name>
    <dbReference type="NCBI Taxonomy" id="1481888"/>
    <lineage>
        <taxon>Eukaryota</taxon>
        <taxon>Sar</taxon>
        <taxon>Alveolata</taxon>
        <taxon>Ciliophora</taxon>
        <taxon>Postciliodesmatophora</taxon>
        <taxon>Heterotrichea</taxon>
        <taxon>Heterotrichida</taxon>
        <taxon>Blepharismidae</taxon>
        <taxon>Blepharisma</taxon>
    </lineage>
</organism>
<dbReference type="EMBL" id="CAJZBQ010000051">
    <property type="protein sequence ID" value="CAG9330466.1"/>
    <property type="molecule type" value="Genomic_DNA"/>
</dbReference>
<dbReference type="Proteomes" id="UP001162131">
    <property type="component" value="Unassembled WGS sequence"/>
</dbReference>
<sequence length="258" mass="29129">MCKWNNICPAGDGQCNCGLLFQINKLKNYSSENAFASPDLSLLAQAMCQQAEIITLLLKQTQMANEKINEVSEEIRNLKGSNSSSAVIIPSNEATTSWELLSMICGDHMDFQYKIELLSTIPYPVYKERAFCLVSKLVDLEGNEISLPKPVRFKIMLFTTERPAKLLINNTSGDKVMRGTIETESDSLITFNNIVVKEVTSHFRNGCFFLVVAPFDANYIEPLIIENVVVKARKVMSEDHPRKKQKLEEINLKNETKL</sequence>